<dbReference type="Proteomes" id="UP000070444">
    <property type="component" value="Unassembled WGS sequence"/>
</dbReference>
<evidence type="ECO:0000313" key="5">
    <source>
        <dbReference type="EMBL" id="KXN72140.1"/>
    </source>
</evidence>
<dbReference type="AlphaFoldDB" id="A0A137PAU6"/>
<keyword evidence="6" id="KW-1185">Reference proteome</keyword>
<keyword evidence="3" id="KW-0378">Hydrolase</keyword>
<dbReference type="SUPFAM" id="SSF52129">
    <property type="entry name" value="Caspase-like"/>
    <property type="match status" value="1"/>
</dbReference>
<dbReference type="GO" id="GO:0006508">
    <property type="term" value="P:proteolysis"/>
    <property type="evidence" value="ECO:0007669"/>
    <property type="project" value="InterPro"/>
</dbReference>
<sequence length="325" mass="35964">MESLSKDQPIPEGFEAGQQIQVSNFSGQKKALLIGINYFKTKAELRGCINDVQNVKNFLIKAYGFKQDDMVILTDDQQDSKFIPTRQNMIKAMHWLVSDVKANDSCFFHYSGHGSQEQDKDGDDVDGFDETICPVDYERAGMINDDEMNSIMVKPLPQGCRLTAIFDCCHSGTALDLPYVYNDEGKLKSYNPAKVAVSTLASVGMSYMSGNLIGAAMGLKDGIEKIVNGKNATEKNKREKASLADVVMFSGGCKDDQTSADTQEQGVGSTGAMSYALIKSLKSEPYDLTYIQLLNSVRQILRGKYQQLPQLSSGRPMDMNHKFMM</sequence>
<comment type="similarity">
    <text evidence="1">Belongs to the peptidase C14B family.</text>
</comment>
<keyword evidence="3" id="KW-0645">Protease</keyword>
<name>A0A137PAU6_CONC2</name>
<dbReference type="GO" id="GO:0004197">
    <property type="term" value="F:cysteine-type endopeptidase activity"/>
    <property type="evidence" value="ECO:0007669"/>
    <property type="project" value="InterPro"/>
</dbReference>
<dbReference type="Gene3D" id="3.40.50.12660">
    <property type="match status" value="1"/>
</dbReference>
<dbReference type="OMA" id="MHRIMVT"/>
<dbReference type="GO" id="GO:0006915">
    <property type="term" value="P:apoptotic process"/>
    <property type="evidence" value="ECO:0007669"/>
    <property type="project" value="UniProtKB-KW"/>
</dbReference>
<dbReference type="InterPro" id="IPR011600">
    <property type="entry name" value="Pept_C14_caspase"/>
</dbReference>
<evidence type="ECO:0000259" key="4">
    <source>
        <dbReference type="Pfam" id="PF00656"/>
    </source>
</evidence>
<dbReference type="PANTHER" id="PTHR48104:SF30">
    <property type="entry name" value="METACASPASE-1"/>
    <property type="match status" value="1"/>
</dbReference>
<dbReference type="InterPro" id="IPR029030">
    <property type="entry name" value="Caspase-like_dom_sf"/>
</dbReference>
<dbReference type="OrthoDB" id="3223806at2759"/>
<evidence type="ECO:0000313" key="6">
    <source>
        <dbReference type="Proteomes" id="UP000070444"/>
    </source>
</evidence>
<dbReference type="EMBL" id="KQ964459">
    <property type="protein sequence ID" value="KXN72140.1"/>
    <property type="molecule type" value="Genomic_DNA"/>
</dbReference>
<keyword evidence="3" id="KW-0788">Thiol protease</keyword>
<dbReference type="InterPro" id="IPR050452">
    <property type="entry name" value="Metacaspase"/>
</dbReference>
<organism evidence="5 6">
    <name type="scientific">Conidiobolus coronatus (strain ATCC 28846 / CBS 209.66 / NRRL 28638)</name>
    <name type="common">Delacroixia coronata</name>
    <dbReference type="NCBI Taxonomy" id="796925"/>
    <lineage>
        <taxon>Eukaryota</taxon>
        <taxon>Fungi</taxon>
        <taxon>Fungi incertae sedis</taxon>
        <taxon>Zoopagomycota</taxon>
        <taxon>Entomophthoromycotina</taxon>
        <taxon>Entomophthoromycetes</taxon>
        <taxon>Entomophthorales</taxon>
        <taxon>Ancylistaceae</taxon>
        <taxon>Conidiobolus</taxon>
    </lineage>
</organism>
<dbReference type="PANTHER" id="PTHR48104">
    <property type="entry name" value="METACASPASE-4"/>
    <property type="match status" value="1"/>
</dbReference>
<protein>
    <submittedName>
        <fullName evidence="5">Peptidase C14</fullName>
    </submittedName>
</protein>
<dbReference type="Pfam" id="PF00656">
    <property type="entry name" value="Peptidase_C14"/>
    <property type="match status" value="1"/>
</dbReference>
<gene>
    <name evidence="5" type="ORF">CONCODRAFT_37276</name>
</gene>
<evidence type="ECO:0000256" key="2">
    <source>
        <dbReference type="ARBA" id="ARBA00022703"/>
    </source>
</evidence>
<evidence type="ECO:0000256" key="1">
    <source>
        <dbReference type="ARBA" id="ARBA00009005"/>
    </source>
</evidence>
<reference evidence="5 6" key="1">
    <citation type="journal article" date="2015" name="Genome Biol. Evol.">
        <title>Phylogenomic analyses indicate that early fungi evolved digesting cell walls of algal ancestors of land plants.</title>
        <authorList>
            <person name="Chang Y."/>
            <person name="Wang S."/>
            <person name="Sekimoto S."/>
            <person name="Aerts A.L."/>
            <person name="Choi C."/>
            <person name="Clum A."/>
            <person name="LaButti K.M."/>
            <person name="Lindquist E.A."/>
            <person name="Yee Ngan C."/>
            <person name="Ohm R.A."/>
            <person name="Salamov A.A."/>
            <person name="Grigoriev I.V."/>
            <person name="Spatafora J.W."/>
            <person name="Berbee M.L."/>
        </authorList>
    </citation>
    <scope>NUCLEOTIDE SEQUENCE [LARGE SCALE GENOMIC DNA]</scope>
    <source>
        <strain evidence="5 6">NRRL 28638</strain>
    </source>
</reference>
<dbReference type="GO" id="GO:0005737">
    <property type="term" value="C:cytoplasm"/>
    <property type="evidence" value="ECO:0007669"/>
    <property type="project" value="TreeGrafter"/>
</dbReference>
<keyword evidence="2" id="KW-0053">Apoptosis</keyword>
<accession>A0A137PAU6</accession>
<feature type="domain" description="Peptidase C14 caspase" evidence="4">
    <location>
        <begin position="29"/>
        <end position="313"/>
    </location>
</feature>
<proteinExistence type="inferred from homology"/>
<evidence type="ECO:0000256" key="3">
    <source>
        <dbReference type="ARBA" id="ARBA00022807"/>
    </source>
</evidence>